<dbReference type="GO" id="GO:0043161">
    <property type="term" value="P:proteasome-mediated ubiquitin-dependent protein catabolic process"/>
    <property type="evidence" value="ECO:0007669"/>
    <property type="project" value="TreeGrafter"/>
</dbReference>
<dbReference type="PANTHER" id="PTHR14145">
    <property type="entry name" value="26S PROTESOME SUBUNIT 6"/>
    <property type="match status" value="1"/>
</dbReference>
<proteinExistence type="predicted"/>
<dbReference type="PANTHER" id="PTHR14145:SF1">
    <property type="entry name" value="26S PROTEASOME NON-ATPASE REGULATORY SUBUNIT 6"/>
    <property type="match status" value="1"/>
</dbReference>
<dbReference type="SUPFAM" id="SSF46785">
    <property type="entry name" value="Winged helix' DNA-binding domain"/>
    <property type="match status" value="1"/>
</dbReference>
<dbReference type="VEuPathDB" id="TriTrypDB:BSAL_62185"/>
<feature type="domain" description="PCI" evidence="3">
    <location>
        <begin position="210"/>
        <end position="376"/>
    </location>
</feature>
<sequence>MVAKVHDNEESSTAVDHNDAGNGEAVIPMDPLIALLHHRHAFTSSYTTAEEKTAAQSAIIAKIQENNMRPYWQLMSDMLGWPVDAKRAAEMDKINELALERLTARIKDAQDNLGDVEVREALLAKCDFYASIGDLDACLKFNEECSGKTLAPGPKLDLCFQRIRLGIAFSNNDVAAKGITDAHRLMKDGDWERRNRLKVYEGLYHVFIRDFEKGSSMLIDSLTTFASTEILDFKQFVLITVVSALPVLSRADLKKKVIDSPEVVSAGIASINELVSSIYNCNYGQCFAALDDVCQEIRRFVFMSLHVNYFFREVRVLFLNQFLDSYSSVTLTSMSAAFKIPVAVLDQMLCTLISNERVAGKIDRVSGSVTTYRGNATNFEYHRIIKQGDLLISRIQKLSRMVEL</sequence>
<reference evidence="5" key="1">
    <citation type="submission" date="2015-09" db="EMBL/GenBank/DDBJ databases">
        <authorList>
            <consortium name="Pathogen Informatics"/>
        </authorList>
    </citation>
    <scope>NUCLEOTIDE SEQUENCE [LARGE SCALE GENOMIC DNA]</scope>
    <source>
        <strain evidence="5">Lake Konstanz</strain>
    </source>
</reference>
<evidence type="ECO:0000256" key="1">
    <source>
        <dbReference type="ARBA" id="ARBA00022942"/>
    </source>
</evidence>
<evidence type="ECO:0000256" key="2">
    <source>
        <dbReference type="SAM" id="MobiDB-lite"/>
    </source>
</evidence>
<gene>
    <name evidence="4" type="ORF">BSAL_62185</name>
</gene>
<dbReference type="EMBL" id="CYKH01000316">
    <property type="protein sequence ID" value="CUF40112.1"/>
    <property type="molecule type" value="Genomic_DNA"/>
</dbReference>
<dbReference type="Proteomes" id="UP000051952">
    <property type="component" value="Unassembled WGS sequence"/>
</dbReference>
<dbReference type="OMA" id="RLHCKVD"/>
<dbReference type="Pfam" id="PF01399">
    <property type="entry name" value="PCI"/>
    <property type="match status" value="1"/>
</dbReference>
<dbReference type="InterPro" id="IPR036390">
    <property type="entry name" value="WH_DNA-bd_sf"/>
</dbReference>
<dbReference type="Pfam" id="PF21154">
    <property type="entry name" value="RPN7_PSMD6_C"/>
    <property type="match status" value="1"/>
</dbReference>
<dbReference type="InterPro" id="IPR045135">
    <property type="entry name" value="Rpn7_N"/>
</dbReference>
<feature type="region of interest" description="Disordered" evidence="2">
    <location>
        <begin position="1"/>
        <end position="23"/>
    </location>
</feature>
<dbReference type="GO" id="GO:0000502">
    <property type="term" value="C:proteasome complex"/>
    <property type="evidence" value="ECO:0007669"/>
    <property type="project" value="UniProtKB-KW"/>
</dbReference>
<protein>
    <submittedName>
        <fullName evidence="4">Proteasome regulatory non-ATPase, putative</fullName>
    </submittedName>
</protein>
<evidence type="ECO:0000313" key="4">
    <source>
        <dbReference type="EMBL" id="CUF40112.1"/>
    </source>
</evidence>
<keyword evidence="5" id="KW-1185">Reference proteome</keyword>
<dbReference type="Pfam" id="PF10602">
    <property type="entry name" value="RPN7"/>
    <property type="match status" value="1"/>
</dbReference>
<dbReference type="AlphaFoldDB" id="A0A0S4IM85"/>
<name>A0A0S4IM85_BODSA</name>
<dbReference type="OrthoDB" id="1452at2759"/>
<dbReference type="PROSITE" id="PS50250">
    <property type="entry name" value="PCI"/>
    <property type="match status" value="1"/>
</dbReference>
<keyword evidence="1 4" id="KW-0647">Proteasome</keyword>
<evidence type="ECO:0000313" key="5">
    <source>
        <dbReference type="Proteomes" id="UP000051952"/>
    </source>
</evidence>
<dbReference type="InterPro" id="IPR049549">
    <property type="entry name" value="RPN7_PSMD6_C"/>
</dbReference>
<organism evidence="4 5">
    <name type="scientific">Bodo saltans</name>
    <name type="common">Flagellated protozoan</name>
    <dbReference type="NCBI Taxonomy" id="75058"/>
    <lineage>
        <taxon>Eukaryota</taxon>
        <taxon>Discoba</taxon>
        <taxon>Euglenozoa</taxon>
        <taxon>Kinetoplastea</taxon>
        <taxon>Metakinetoplastina</taxon>
        <taxon>Eubodonida</taxon>
        <taxon>Bodonidae</taxon>
        <taxon>Bodo</taxon>
    </lineage>
</organism>
<evidence type="ECO:0000259" key="3">
    <source>
        <dbReference type="PROSITE" id="PS50250"/>
    </source>
</evidence>
<dbReference type="FunFam" id="1.25.40.570:FF:000005">
    <property type="entry name" value="26S proteasome regulatory subunit N7"/>
    <property type="match status" value="1"/>
</dbReference>
<dbReference type="InterPro" id="IPR000717">
    <property type="entry name" value="PCI_dom"/>
</dbReference>
<dbReference type="Gene3D" id="1.25.40.570">
    <property type="match status" value="1"/>
</dbReference>
<accession>A0A0S4IM85</accession>
<dbReference type="SMART" id="SM00088">
    <property type="entry name" value="PINT"/>
    <property type="match status" value="1"/>
</dbReference>
<dbReference type="InterPro" id="IPR019585">
    <property type="entry name" value="Rpn7/CSN1"/>
</dbReference>